<accession>A0A645GH03</accession>
<dbReference type="AlphaFoldDB" id="A0A645GH03"/>
<sequence length="39" mass="4050">MKPDAVQTYGEAAALRGGLGALKGDALVKLLLGLPEKRK</sequence>
<gene>
    <name evidence="1" type="ORF">SDC9_172865</name>
</gene>
<reference evidence="1" key="1">
    <citation type="submission" date="2019-08" db="EMBL/GenBank/DDBJ databases">
        <authorList>
            <person name="Kucharzyk K."/>
            <person name="Murdoch R.W."/>
            <person name="Higgins S."/>
            <person name="Loffler F."/>
        </authorList>
    </citation>
    <scope>NUCLEOTIDE SEQUENCE</scope>
</reference>
<name>A0A645GH03_9ZZZZ</name>
<dbReference type="EMBL" id="VSSQ01074641">
    <property type="protein sequence ID" value="MPN25456.1"/>
    <property type="molecule type" value="Genomic_DNA"/>
</dbReference>
<comment type="caution">
    <text evidence="1">The sequence shown here is derived from an EMBL/GenBank/DDBJ whole genome shotgun (WGS) entry which is preliminary data.</text>
</comment>
<evidence type="ECO:0000313" key="1">
    <source>
        <dbReference type="EMBL" id="MPN25456.1"/>
    </source>
</evidence>
<proteinExistence type="predicted"/>
<organism evidence="1">
    <name type="scientific">bioreactor metagenome</name>
    <dbReference type="NCBI Taxonomy" id="1076179"/>
    <lineage>
        <taxon>unclassified sequences</taxon>
        <taxon>metagenomes</taxon>
        <taxon>ecological metagenomes</taxon>
    </lineage>
</organism>
<protein>
    <submittedName>
        <fullName evidence="1">Uncharacterized protein</fullName>
    </submittedName>
</protein>